<accession>A0ABV1F453</accession>
<dbReference type="InterPro" id="IPR021617">
    <property type="entry name" value="DUF3231"/>
</dbReference>
<reference evidence="1 2" key="1">
    <citation type="submission" date="2024-03" db="EMBL/GenBank/DDBJ databases">
        <title>Human intestinal bacterial collection.</title>
        <authorList>
            <person name="Pauvert C."/>
            <person name="Hitch T.C.A."/>
            <person name="Clavel T."/>
        </authorList>
    </citation>
    <scope>NUCLEOTIDE SEQUENCE [LARGE SCALE GENOMIC DNA]</scope>
    <source>
        <strain evidence="1 2">CLA-SR-H024</strain>
    </source>
</reference>
<comment type="caution">
    <text evidence="1">The sequence shown here is derived from an EMBL/GenBank/DDBJ whole genome shotgun (WGS) entry which is preliminary data.</text>
</comment>
<gene>
    <name evidence="1" type="ORF">WMO63_21125</name>
</gene>
<evidence type="ECO:0000313" key="1">
    <source>
        <dbReference type="EMBL" id="MEQ2468165.1"/>
    </source>
</evidence>
<sequence length="184" mass="20608">MTTIFEALKDYLQLNLDVEPKNPLHVGEVMSCWTYLTIVDEANIYIQVALNTTTDDDVIKSLKDSFKQCDAHGQWFRDFLIAEGIPLPPTSEQRPLSYSQAVPLGVKMTDDEIMNGLGIKTAASITHCAAAVSQCIRNDIATMFTQCMLEKMKFGASLKDLMRQRGWIKVPPYYYPPGAPIKNA</sequence>
<name>A0ABV1F453_9BACI</name>
<dbReference type="Gene3D" id="1.20.1260.10">
    <property type="match status" value="1"/>
</dbReference>
<dbReference type="Pfam" id="PF11553">
    <property type="entry name" value="DUF3231"/>
    <property type="match status" value="1"/>
</dbReference>
<dbReference type="InterPro" id="IPR012347">
    <property type="entry name" value="Ferritin-like"/>
</dbReference>
<dbReference type="RefSeq" id="WP_031536374.1">
    <property type="nucleotide sequence ID" value="NZ_JBBMFN010000081.1"/>
</dbReference>
<keyword evidence="2" id="KW-1185">Reference proteome</keyword>
<evidence type="ECO:0000313" key="2">
    <source>
        <dbReference type="Proteomes" id="UP001465426"/>
    </source>
</evidence>
<dbReference type="EMBL" id="JBBMFN010000081">
    <property type="protein sequence ID" value="MEQ2468165.1"/>
    <property type="molecule type" value="Genomic_DNA"/>
</dbReference>
<protein>
    <submittedName>
        <fullName evidence="1">DUF3231 family protein</fullName>
    </submittedName>
</protein>
<dbReference type="Proteomes" id="UP001465426">
    <property type="component" value="Unassembled WGS sequence"/>
</dbReference>
<proteinExistence type="predicted"/>
<organism evidence="1 2">
    <name type="scientific">Niallia hominis</name>
    <dbReference type="NCBI Taxonomy" id="3133173"/>
    <lineage>
        <taxon>Bacteria</taxon>
        <taxon>Bacillati</taxon>
        <taxon>Bacillota</taxon>
        <taxon>Bacilli</taxon>
        <taxon>Bacillales</taxon>
        <taxon>Bacillaceae</taxon>
        <taxon>Niallia</taxon>
    </lineage>
</organism>